<feature type="disulfide bond" evidence="15">
    <location>
        <begin position="314"/>
        <end position="360"/>
    </location>
</feature>
<dbReference type="PANTHER" id="PTHR13723:SF304">
    <property type="entry name" value="A DISINTEGRIN AND METALLOPROTEINASE WITH THROMBOSPONDIN MOTIFS 2-LIKE PROTEIN"/>
    <property type="match status" value="1"/>
</dbReference>
<dbReference type="GO" id="GO:0031012">
    <property type="term" value="C:extracellular matrix"/>
    <property type="evidence" value="ECO:0007669"/>
    <property type="project" value="TreeGrafter"/>
</dbReference>
<feature type="disulfide bond" evidence="15">
    <location>
        <begin position="507"/>
        <end position="518"/>
    </location>
</feature>
<dbReference type="InterPro" id="IPR036383">
    <property type="entry name" value="TSP1_rpt_sf"/>
</dbReference>
<dbReference type="PROSITE" id="PS50092">
    <property type="entry name" value="TSP1"/>
    <property type="match status" value="3"/>
</dbReference>
<feature type="disulfide bond" evidence="15">
    <location>
        <begin position="460"/>
        <end position="485"/>
    </location>
</feature>
<keyword evidence="3" id="KW-0272">Extracellular matrix</keyword>
<feature type="disulfide bond" evidence="15">
    <location>
        <begin position="471"/>
        <end position="494"/>
    </location>
</feature>
<accession>A0AA36FIY0</accession>
<feature type="binding site" evidence="14">
    <location>
        <position position="332"/>
    </location>
    <ligand>
        <name>Ca(2+)</name>
        <dbReference type="ChEBI" id="CHEBI:29108"/>
        <label>1</label>
    </ligand>
</feature>
<feature type="domain" description="Peptidase M12B" evidence="18">
    <location>
        <begin position="237"/>
        <end position="438"/>
    </location>
</feature>
<evidence type="ECO:0000256" key="2">
    <source>
        <dbReference type="ARBA" id="ARBA00022525"/>
    </source>
</evidence>
<feature type="domain" description="PLAC" evidence="19">
    <location>
        <begin position="983"/>
        <end position="1028"/>
    </location>
</feature>
<evidence type="ECO:0000256" key="8">
    <source>
        <dbReference type="ARBA" id="ARBA00022801"/>
    </source>
</evidence>
<dbReference type="GO" id="GO:0030198">
    <property type="term" value="P:extracellular matrix organization"/>
    <property type="evidence" value="ECO:0007669"/>
    <property type="project" value="InterPro"/>
</dbReference>
<comment type="caution">
    <text evidence="16">Lacks conserved residue(s) required for the propagation of feature annotation.</text>
</comment>
<dbReference type="InterPro" id="IPR050439">
    <property type="entry name" value="ADAMTS_ADAMTS-like"/>
</dbReference>
<dbReference type="PRINTS" id="PR01857">
    <property type="entry name" value="ADAMTSFAMILY"/>
</dbReference>
<feature type="disulfide bond" evidence="15">
    <location>
        <begin position="480"/>
        <end position="513"/>
    </location>
</feature>
<dbReference type="GO" id="GO:0046872">
    <property type="term" value="F:metal ion binding"/>
    <property type="evidence" value="ECO:0007669"/>
    <property type="project" value="UniProtKB-KW"/>
</dbReference>
<protein>
    <submittedName>
        <fullName evidence="20">Disintegrin and metalloproteinase with thrombospondin motifs 14</fullName>
    </submittedName>
</protein>
<dbReference type="Pfam" id="PF19236">
    <property type="entry name" value="ADAMTS_CR_3"/>
    <property type="match status" value="1"/>
</dbReference>
<evidence type="ECO:0000256" key="15">
    <source>
        <dbReference type="PIRSR" id="PIRSR613273-3"/>
    </source>
</evidence>
<dbReference type="InterPro" id="IPR001590">
    <property type="entry name" value="Peptidase_M12B"/>
</dbReference>
<dbReference type="Pfam" id="PF05986">
    <property type="entry name" value="ADAMTS_spacer1"/>
    <property type="match status" value="1"/>
</dbReference>
<keyword evidence="9 14" id="KW-0862">Zinc</keyword>
<feature type="disulfide bond" evidence="15">
    <location>
        <begin position="540"/>
        <end position="577"/>
    </location>
</feature>
<evidence type="ECO:0000256" key="4">
    <source>
        <dbReference type="ARBA" id="ARBA00022670"/>
    </source>
</evidence>
<evidence type="ECO:0000313" key="20">
    <source>
        <dbReference type="EMBL" id="CAI9739312.1"/>
    </source>
</evidence>
<feature type="chain" id="PRO_5041328270" evidence="17">
    <location>
        <begin position="23"/>
        <end position="1031"/>
    </location>
</feature>
<evidence type="ECO:0000256" key="5">
    <source>
        <dbReference type="ARBA" id="ARBA00022723"/>
    </source>
</evidence>
<organism evidence="20 21">
    <name type="scientific">Octopus vulgaris</name>
    <name type="common">Common octopus</name>
    <dbReference type="NCBI Taxonomy" id="6645"/>
    <lineage>
        <taxon>Eukaryota</taxon>
        <taxon>Metazoa</taxon>
        <taxon>Spiralia</taxon>
        <taxon>Lophotrochozoa</taxon>
        <taxon>Mollusca</taxon>
        <taxon>Cephalopoda</taxon>
        <taxon>Coleoidea</taxon>
        <taxon>Octopodiformes</taxon>
        <taxon>Octopoda</taxon>
        <taxon>Incirrata</taxon>
        <taxon>Octopodidae</taxon>
        <taxon>Octopus</taxon>
    </lineage>
</organism>
<dbReference type="InterPro" id="IPR041645">
    <property type="entry name" value="ADAMTS_CR_2"/>
</dbReference>
<evidence type="ECO:0000256" key="9">
    <source>
        <dbReference type="ARBA" id="ARBA00022833"/>
    </source>
</evidence>
<dbReference type="EMBL" id="OX597836">
    <property type="protein sequence ID" value="CAI9739312.1"/>
    <property type="molecule type" value="Genomic_DNA"/>
</dbReference>
<comment type="subcellular location">
    <subcellularLocation>
        <location evidence="1">Secreted</location>
        <location evidence="1">Extracellular space</location>
        <location evidence="1">Extracellular matrix</location>
    </subcellularLocation>
</comment>
<evidence type="ECO:0000256" key="10">
    <source>
        <dbReference type="ARBA" id="ARBA00023049"/>
    </source>
</evidence>
<dbReference type="GO" id="GO:0004222">
    <property type="term" value="F:metalloendopeptidase activity"/>
    <property type="evidence" value="ECO:0007669"/>
    <property type="project" value="InterPro"/>
</dbReference>
<dbReference type="InterPro" id="IPR045371">
    <property type="entry name" value="ADAMTS_CR_3"/>
</dbReference>
<evidence type="ECO:0000259" key="19">
    <source>
        <dbReference type="PROSITE" id="PS50900"/>
    </source>
</evidence>
<feature type="active site" evidence="13 16">
    <location>
        <position position="377"/>
    </location>
</feature>
<dbReference type="PROSITE" id="PS50215">
    <property type="entry name" value="ADAM_MEPRO"/>
    <property type="match status" value="1"/>
</dbReference>
<evidence type="ECO:0000256" key="1">
    <source>
        <dbReference type="ARBA" id="ARBA00004498"/>
    </source>
</evidence>
<feature type="binding site" evidence="14 16">
    <location>
        <position position="376"/>
    </location>
    <ligand>
        <name>Zn(2+)</name>
        <dbReference type="ChEBI" id="CHEBI:29105"/>
        <note>catalytic</note>
    </ligand>
</feature>
<gene>
    <name evidence="20" type="ORF">OCTVUL_1B002252</name>
</gene>
<keyword evidence="5 14" id="KW-0479">Metal-binding</keyword>
<keyword evidence="12" id="KW-0325">Glycoprotein</keyword>
<feature type="binding site" evidence="14">
    <location>
        <position position="240"/>
    </location>
    <ligand>
        <name>Ca(2+)</name>
        <dbReference type="ChEBI" id="CHEBI:29108"/>
        <label>1</label>
    </ligand>
</feature>
<dbReference type="Pfam" id="PF17771">
    <property type="entry name" value="ADAMTS_CR_2"/>
    <property type="match status" value="1"/>
</dbReference>
<dbReference type="SUPFAM" id="SSF55486">
    <property type="entry name" value="Metalloproteases ('zincins'), catalytic domain"/>
    <property type="match status" value="1"/>
</dbReference>
<evidence type="ECO:0000256" key="11">
    <source>
        <dbReference type="ARBA" id="ARBA00023157"/>
    </source>
</evidence>
<keyword evidence="7" id="KW-0677">Repeat</keyword>
<evidence type="ECO:0000256" key="7">
    <source>
        <dbReference type="ARBA" id="ARBA00022737"/>
    </source>
</evidence>
<keyword evidence="4" id="KW-0645">Protease</keyword>
<keyword evidence="14" id="KW-0106">Calcium</keyword>
<dbReference type="GO" id="GO:0006508">
    <property type="term" value="P:proteolysis"/>
    <property type="evidence" value="ECO:0007669"/>
    <property type="project" value="UniProtKB-KW"/>
</dbReference>
<dbReference type="SMART" id="SM00209">
    <property type="entry name" value="TSP1"/>
    <property type="match status" value="4"/>
</dbReference>
<dbReference type="PANTHER" id="PTHR13723">
    <property type="entry name" value="ADAMTS A DISINTEGRIN AND METALLOPROTEASE WITH THROMBOSPONDIN MOTIFS PROTEASE"/>
    <property type="match status" value="1"/>
</dbReference>
<keyword evidence="6 17" id="KW-0732">Signal</keyword>
<evidence type="ECO:0000256" key="6">
    <source>
        <dbReference type="ARBA" id="ARBA00022729"/>
    </source>
</evidence>
<keyword evidence="2" id="KW-0964">Secreted</keyword>
<feature type="disulfide bond" evidence="15">
    <location>
        <begin position="544"/>
        <end position="582"/>
    </location>
</feature>
<comment type="cofactor">
    <cofactor evidence="14">
        <name>Zn(2+)</name>
        <dbReference type="ChEBI" id="CHEBI:29105"/>
    </cofactor>
    <text evidence="14">Binds 1 zinc ion per subunit.</text>
</comment>
<dbReference type="InterPro" id="IPR024079">
    <property type="entry name" value="MetalloPept_cat_dom_sf"/>
</dbReference>
<proteinExistence type="predicted"/>
<dbReference type="AlphaFoldDB" id="A0AA36FIY0"/>
<keyword evidence="10 20" id="KW-0482">Metalloprotease</keyword>
<dbReference type="Gene3D" id="2.20.100.10">
    <property type="entry name" value="Thrombospondin type-1 (TSP1) repeat"/>
    <property type="match status" value="4"/>
</dbReference>
<dbReference type="InterPro" id="IPR010294">
    <property type="entry name" value="ADAMTS_spacer1"/>
</dbReference>
<dbReference type="PROSITE" id="PS50900">
    <property type="entry name" value="PLAC"/>
    <property type="match status" value="1"/>
</dbReference>
<dbReference type="Gene3D" id="3.40.1620.60">
    <property type="match status" value="1"/>
</dbReference>
<dbReference type="PRINTS" id="PR01705">
    <property type="entry name" value="TSP1REPEAT"/>
</dbReference>
<evidence type="ECO:0000256" key="12">
    <source>
        <dbReference type="ARBA" id="ARBA00023180"/>
    </source>
</evidence>
<evidence type="ECO:0000256" key="16">
    <source>
        <dbReference type="PROSITE-ProRule" id="PRU00276"/>
    </source>
</evidence>
<reference evidence="20" key="1">
    <citation type="submission" date="2023-08" db="EMBL/GenBank/DDBJ databases">
        <authorList>
            <person name="Alioto T."/>
            <person name="Alioto T."/>
            <person name="Gomez Garrido J."/>
        </authorList>
    </citation>
    <scope>NUCLEOTIDE SEQUENCE</scope>
</reference>
<dbReference type="Pfam" id="PF01421">
    <property type="entry name" value="Reprolysin"/>
    <property type="match status" value="1"/>
</dbReference>
<feature type="binding site" evidence="14 16">
    <location>
        <position position="386"/>
    </location>
    <ligand>
        <name>Zn(2+)</name>
        <dbReference type="ChEBI" id="CHEBI:29105"/>
        <note>catalytic</note>
    </ligand>
</feature>
<evidence type="ECO:0000256" key="3">
    <source>
        <dbReference type="ARBA" id="ARBA00022530"/>
    </source>
</evidence>
<dbReference type="Proteomes" id="UP001162480">
    <property type="component" value="Chromosome 23"/>
</dbReference>
<dbReference type="SUPFAM" id="SSF82895">
    <property type="entry name" value="TSP-1 type 1 repeat"/>
    <property type="match status" value="4"/>
</dbReference>
<feature type="disulfide bond" evidence="15">
    <location>
        <begin position="393"/>
        <end position="419"/>
    </location>
</feature>
<dbReference type="Gene3D" id="3.40.390.10">
    <property type="entry name" value="Collagenase (Catalytic Domain)"/>
    <property type="match status" value="1"/>
</dbReference>
<evidence type="ECO:0000259" key="18">
    <source>
        <dbReference type="PROSITE" id="PS50215"/>
    </source>
</evidence>
<feature type="binding site" evidence="14">
    <location>
        <position position="433"/>
    </location>
    <ligand>
        <name>Ca(2+)</name>
        <dbReference type="ChEBI" id="CHEBI:29108"/>
        <label>1</label>
    </ligand>
</feature>
<dbReference type="InterPro" id="IPR010909">
    <property type="entry name" value="PLAC"/>
</dbReference>
<dbReference type="FunFam" id="2.20.100.10:FF:000007">
    <property type="entry name" value="Thrombospondin 1"/>
    <property type="match status" value="1"/>
</dbReference>
<evidence type="ECO:0000256" key="17">
    <source>
        <dbReference type="SAM" id="SignalP"/>
    </source>
</evidence>
<dbReference type="InterPro" id="IPR000884">
    <property type="entry name" value="TSP1_rpt"/>
</dbReference>
<name>A0AA36FIY0_OCTVU</name>
<feature type="binding site" evidence="14">
    <location>
        <position position="240"/>
    </location>
    <ligand>
        <name>Ca(2+)</name>
        <dbReference type="ChEBI" id="CHEBI:29108"/>
        <label>2</label>
    </ligand>
</feature>
<feature type="binding site" evidence="14 16">
    <location>
        <position position="380"/>
    </location>
    <ligand>
        <name>Zn(2+)</name>
        <dbReference type="ChEBI" id="CHEBI:29105"/>
        <note>catalytic</note>
    </ligand>
</feature>
<sequence length="1031" mass="117078">MGRNIPKVLWILLLGQVCSVWSHKHFEKIAGDNCTIQKLEYTVPYVADIRGQLLTYILPSKGPDSVLEVTLDGVPTEVHENLPDHFNVAFRWRKENHVLVLRKISLVAEDFYMEWKENTTDVREFTYPECSYQGYIAGMESSYAAITVCDGLKGFMRTNDEDVYIEPVNSETQVAKKGRPHFIYSCKESHHQKKAVETNDEDLRNTHIKRSRHYKMKTQRQHHLRQHRVRRDIPVNYYLEVLLATDNTLVKFHGKSHLEQYLLGIINIMNAVYQHGSLGMKIEVVLKRIVVLEDRQTRDIISEGNAQATLDRFCQWSTKKYHENRGTDTSYDLAIFITKRNIGPAGYAPVTGMCRPHRSCSINKDDGLTSAFIVSHEAAHVFGVQHDGQGNHCYGTKYHGSIMAPMVESTFDTYYWSDCSAARMRYFAYHLTCLRNNPKRRSWPAMATPIGVGWTLDAQCRQEFGEGFRVCGGFRQLDPCTRLWCSHQSTMHMCRTKNGPPLEGSKCGFGQWCLGGACQYKSNLIPIDGAWGSWSNWGQCSVSCGFGARFRQRKCNNPSPAFKGKECEGRLEEFKICKTDVCVNSRDMRAEQCALFDGYVIGNNQHTWRPTQLGNGTNFCKLNCISKETAEILQTEADVKDGTLCQYDGSNNICVRGICQEVGCDGVLESPMKADACGQCNGDNTTCKSISGTTNRSSEKELMKYHRIIVLPKGARNIFISESPSRNNFMAIEDEKANEFPLNGDGIQAPSHSFIARGARFIYTNTETEETLQSIGPINGFLLAKLYMTENNTDSEISYSYTASRDDYTFEKNSFKWRFDKWSECSVSCGAGIQNTMYNCFNTLTDKLVEKNFCLHLEDPRIDKVECKREECMKSRWVVERWSSCSKTCGTDGVEQPVYFCVSDTRKKDEVVSDSYCDASKEPNGTRECNRIPCAGEWQVGEWSKCSVSCGSGIQGRTVTCSTPDSDKLPCEKEMPSTTKTCKMEDCKPKVTVCLKDNTQFCKYGSTNRTCFYNGYRELCCKSCEKFLKNY</sequence>
<evidence type="ECO:0000313" key="21">
    <source>
        <dbReference type="Proteomes" id="UP001162480"/>
    </source>
</evidence>
<dbReference type="Pfam" id="PF19030">
    <property type="entry name" value="TSP1_ADAMTS"/>
    <property type="match status" value="3"/>
</dbReference>
<keyword evidence="8" id="KW-0378">Hydrolase</keyword>
<evidence type="ECO:0000256" key="13">
    <source>
        <dbReference type="PIRSR" id="PIRSR613273-1"/>
    </source>
</evidence>
<feature type="disulfide bond" evidence="15">
    <location>
        <begin position="555"/>
        <end position="567"/>
    </location>
</feature>
<dbReference type="Pfam" id="PF00090">
    <property type="entry name" value="TSP_1"/>
    <property type="match status" value="1"/>
</dbReference>
<evidence type="ECO:0000256" key="14">
    <source>
        <dbReference type="PIRSR" id="PIRSR613273-2"/>
    </source>
</evidence>
<feature type="signal peptide" evidence="17">
    <location>
        <begin position="1"/>
        <end position="22"/>
    </location>
</feature>
<keyword evidence="11 15" id="KW-1015">Disulfide bond</keyword>
<dbReference type="InterPro" id="IPR013273">
    <property type="entry name" value="ADAMTS/ADAMTS-like"/>
</dbReference>
<keyword evidence="21" id="KW-1185">Reference proteome</keyword>
<feature type="disulfide bond" evidence="15">
    <location>
        <begin position="354"/>
        <end position="433"/>
    </location>
</feature>
<dbReference type="Gene3D" id="2.60.120.830">
    <property type="match status" value="1"/>
</dbReference>